<reference evidence="1" key="1">
    <citation type="submission" date="2018-05" db="EMBL/GenBank/DDBJ databases">
        <title>Draft genome of Mucuna pruriens seed.</title>
        <authorList>
            <person name="Nnadi N.E."/>
            <person name="Vos R."/>
            <person name="Hasami M.H."/>
            <person name="Devisetty U.K."/>
            <person name="Aguiy J.C."/>
        </authorList>
    </citation>
    <scope>NUCLEOTIDE SEQUENCE [LARGE SCALE GENOMIC DNA]</scope>
    <source>
        <strain evidence="1">JCA_2017</strain>
    </source>
</reference>
<evidence type="ECO:0000313" key="2">
    <source>
        <dbReference type="Proteomes" id="UP000257109"/>
    </source>
</evidence>
<gene>
    <name evidence="1" type="ORF">CR513_45827</name>
</gene>
<accession>A0A371F818</accession>
<comment type="caution">
    <text evidence="1">The sequence shown here is derived from an EMBL/GenBank/DDBJ whole genome shotgun (WGS) entry which is preliminary data.</text>
</comment>
<dbReference type="AlphaFoldDB" id="A0A371F818"/>
<dbReference type="EMBL" id="QJKJ01010182">
    <property type="protein sequence ID" value="RDX74431.1"/>
    <property type="molecule type" value="Genomic_DNA"/>
</dbReference>
<sequence length="112" mass="12545">MVRLKNLTFSLPCLSSSIRFSSSFPVLFFFTITFSGDLLRRRTPATYSGDFEFFFCKYRIFYSWPLVPYQATINRKKTTAIVAVVGGSGTPIQSVGSSNAMFKLTGQNIDIA</sequence>
<protein>
    <submittedName>
        <fullName evidence="1">Uncharacterized protein</fullName>
    </submittedName>
</protein>
<organism evidence="1 2">
    <name type="scientific">Mucuna pruriens</name>
    <name type="common">Velvet bean</name>
    <name type="synonym">Dolichos pruriens</name>
    <dbReference type="NCBI Taxonomy" id="157652"/>
    <lineage>
        <taxon>Eukaryota</taxon>
        <taxon>Viridiplantae</taxon>
        <taxon>Streptophyta</taxon>
        <taxon>Embryophyta</taxon>
        <taxon>Tracheophyta</taxon>
        <taxon>Spermatophyta</taxon>
        <taxon>Magnoliopsida</taxon>
        <taxon>eudicotyledons</taxon>
        <taxon>Gunneridae</taxon>
        <taxon>Pentapetalae</taxon>
        <taxon>rosids</taxon>
        <taxon>fabids</taxon>
        <taxon>Fabales</taxon>
        <taxon>Fabaceae</taxon>
        <taxon>Papilionoideae</taxon>
        <taxon>50 kb inversion clade</taxon>
        <taxon>NPAAA clade</taxon>
        <taxon>indigoferoid/millettioid clade</taxon>
        <taxon>Phaseoleae</taxon>
        <taxon>Mucuna</taxon>
    </lineage>
</organism>
<keyword evidence="2" id="KW-1185">Reference proteome</keyword>
<name>A0A371F818_MUCPR</name>
<evidence type="ECO:0000313" key="1">
    <source>
        <dbReference type="EMBL" id="RDX74431.1"/>
    </source>
</evidence>
<dbReference type="Proteomes" id="UP000257109">
    <property type="component" value="Unassembled WGS sequence"/>
</dbReference>
<feature type="non-terminal residue" evidence="1">
    <location>
        <position position="1"/>
    </location>
</feature>
<proteinExistence type="predicted"/>